<comment type="caution">
    <text evidence="2">The sequence shown here is derived from an EMBL/GenBank/DDBJ whole genome shotgun (WGS) entry which is preliminary data.</text>
</comment>
<dbReference type="PANTHER" id="PTHR43283">
    <property type="entry name" value="BETA-LACTAMASE-RELATED"/>
    <property type="match status" value="1"/>
</dbReference>
<dbReference type="SUPFAM" id="SSF56601">
    <property type="entry name" value="beta-lactamase/transpeptidase-like"/>
    <property type="match status" value="1"/>
</dbReference>
<dbReference type="InterPro" id="IPR050789">
    <property type="entry name" value="Diverse_Enzym_Activities"/>
</dbReference>
<dbReference type="AlphaFoldDB" id="A0A934T2I4"/>
<evidence type="ECO:0000259" key="1">
    <source>
        <dbReference type="Pfam" id="PF00144"/>
    </source>
</evidence>
<feature type="domain" description="Beta-lactamase-related" evidence="1">
    <location>
        <begin position="9"/>
        <end position="371"/>
    </location>
</feature>
<proteinExistence type="predicted"/>
<dbReference type="Gene3D" id="3.40.710.10">
    <property type="entry name" value="DD-peptidase/beta-lactamase superfamily"/>
    <property type="match status" value="1"/>
</dbReference>
<gene>
    <name evidence="2" type="ORF">JJB74_26925</name>
</gene>
<name>A0A934T2I4_9BURK</name>
<accession>A0A934T2I4</accession>
<evidence type="ECO:0000313" key="2">
    <source>
        <dbReference type="EMBL" id="MBK4738272.1"/>
    </source>
</evidence>
<reference evidence="2" key="1">
    <citation type="submission" date="2021-01" db="EMBL/GenBank/DDBJ databases">
        <title>Genome sequence of strain Noviherbaspirillum sp. DKR-6.</title>
        <authorList>
            <person name="Chaudhary D.K."/>
        </authorList>
    </citation>
    <scope>NUCLEOTIDE SEQUENCE</scope>
    <source>
        <strain evidence="2">DKR-6</strain>
    </source>
</reference>
<dbReference type="PANTHER" id="PTHR43283:SF3">
    <property type="entry name" value="BETA-LACTAMASE FAMILY PROTEIN (AFU_ORTHOLOGUE AFUA_5G07500)"/>
    <property type="match status" value="1"/>
</dbReference>
<organism evidence="2 3">
    <name type="scientific">Noviherbaspirillum pedocola</name>
    <dbReference type="NCBI Taxonomy" id="2801341"/>
    <lineage>
        <taxon>Bacteria</taxon>
        <taxon>Pseudomonadati</taxon>
        <taxon>Pseudomonadota</taxon>
        <taxon>Betaproteobacteria</taxon>
        <taxon>Burkholderiales</taxon>
        <taxon>Oxalobacteraceae</taxon>
        <taxon>Noviherbaspirillum</taxon>
    </lineage>
</organism>
<dbReference type="InterPro" id="IPR012338">
    <property type="entry name" value="Beta-lactam/transpept-like"/>
</dbReference>
<dbReference type="Proteomes" id="UP000622890">
    <property type="component" value="Unassembled WGS sequence"/>
</dbReference>
<keyword evidence="3" id="KW-1185">Reference proteome</keyword>
<protein>
    <submittedName>
        <fullName evidence="2">Beta-lactamase family protein</fullName>
    </submittedName>
</protein>
<dbReference type="Pfam" id="PF00144">
    <property type="entry name" value="Beta-lactamase"/>
    <property type="match status" value="1"/>
</dbReference>
<dbReference type="EMBL" id="JAEPBG010000019">
    <property type="protein sequence ID" value="MBK4738272.1"/>
    <property type="molecule type" value="Genomic_DNA"/>
</dbReference>
<dbReference type="InterPro" id="IPR001466">
    <property type="entry name" value="Beta-lactam-related"/>
</dbReference>
<sequence>MDAARLQLLNQVIQSDIDAGRIPGAVMLVARHGEVVHEAALGMQDAAAGKPMAMDTIFRIYSMTKPIVSVGVMMLAEQGRLLISEPVSTYLPEIGRPQVGVEIRDANGKPALQLVDAQREMTVQDLLRHTSGLTYGVFGESMVKTCYRDAGIESRNITNAELVKKLATVPLAYQPGTVWEYSRSTDVLGALIERVGGMALDEWLDRHILQPLGMKDSGFWVPQEQQHRIAEAFPVDPVTGAKVRLLDACNKPSFLSGGGGMVSTVHDYLRFARMLANGGELDGVRLLSRKTVRYMASDHLSDLPQARSGTEYLPGQGYGFGLGFAVRTAPGASIVPGSVGDFNWSGLAGTYFWIDPEEDLIAIFLMQAPEQRSHYRQKFRNLVYAAL</sequence>
<evidence type="ECO:0000313" key="3">
    <source>
        <dbReference type="Proteomes" id="UP000622890"/>
    </source>
</evidence>